<dbReference type="InterPro" id="IPR005119">
    <property type="entry name" value="LysR_subst-bd"/>
</dbReference>
<dbReference type="InterPro" id="IPR000847">
    <property type="entry name" value="LysR_HTH_N"/>
</dbReference>
<dbReference type="Pfam" id="PF03466">
    <property type="entry name" value="LysR_substrate"/>
    <property type="match status" value="1"/>
</dbReference>
<evidence type="ECO:0000256" key="1">
    <source>
        <dbReference type="ARBA" id="ARBA00009437"/>
    </source>
</evidence>
<dbReference type="Gene3D" id="1.10.10.10">
    <property type="entry name" value="Winged helix-like DNA-binding domain superfamily/Winged helix DNA-binding domain"/>
    <property type="match status" value="1"/>
</dbReference>
<proteinExistence type="inferred from homology"/>
<dbReference type="PROSITE" id="PS50931">
    <property type="entry name" value="HTH_LYSR"/>
    <property type="match status" value="1"/>
</dbReference>
<dbReference type="InterPro" id="IPR036388">
    <property type="entry name" value="WH-like_DNA-bd_sf"/>
</dbReference>
<dbReference type="SUPFAM" id="SSF46785">
    <property type="entry name" value="Winged helix' DNA-binding domain"/>
    <property type="match status" value="1"/>
</dbReference>
<sequence>MPVELHQLRCFIAVADELHFGHAAQKLDMLPSALGRYIKLLEEDLGTRLLTRSTRNVALTAHGTLFLPEARELIERADDIQKRFQKLARQNAGRLRIGAIDSAAVSLIPHVLHHFREQWPEVELSFLEDKSSRLLPKLKTGRLDLIFIRPQSLMDSALFSQFLFYEDVVLAISEKHPLANRTEINVEDLRDIPLIVPEKRVRPHSYDLTLSLFDHAGFKPNLMQIADEKQTIINMVAAELGAAVMPRWVMRMASLNIKFLPIGQGYENIRSKLPMSAVWVKGARDDARDNMMKIVMDELPVIAGLY</sequence>
<organism evidence="6 7">
    <name type="scientific">Kosakonia calanthes</name>
    <dbReference type="NCBI Taxonomy" id="3139408"/>
    <lineage>
        <taxon>Bacteria</taxon>
        <taxon>Pseudomonadati</taxon>
        <taxon>Pseudomonadota</taxon>
        <taxon>Gammaproteobacteria</taxon>
        <taxon>Enterobacterales</taxon>
        <taxon>Enterobacteriaceae</taxon>
        <taxon>Kosakonia</taxon>
    </lineage>
</organism>
<dbReference type="PANTHER" id="PTHR30346:SF0">
    <property type="entry name" value="HCA OPERON TRANSCRIPTIONAL ACTIVATOR HCAR"/>
    <property type="match status" value="1"/>
</dbReference>
<keyword evidence="7" id="KW-1185">Reference proteome</keyword>
<dbReference type="Proteomes" id="UP001466893">
    <property type="component" value="Chromosome"/>
</dbReference>
<evidence type="ECO:0000256" key="4">
    <source>
        <dbReference type="ARBA" id="ARBA00023163"/>
    </source>
</evidence>
<keyword evidence="2" id="KW-0805">Transcription regulation</keyword>
<dbReference type="EMBL" id="CP151800">
    <property type="protein sequence ID" value="WZV98376.1"/>
    <property type="molecule type" value="Genomic_DNA"/>
</dbReference>
<name>A0ABZ3BAZ9_9ENTR</name>
<protein>
    <submittedName>
        <fullName evidence="6">LysR family transcriptional regulator</fullName>
    </submittedName>
</protein>
<feature type="domain" description="HTH lysR-type" evidence="5">
    <location>
        <begin position="3"/>
        <end position="60"/>
    </location>
</feature>
<keyword evidence="3" id="KW-0238">DNA-binding</keyword>
<comment type="similarity">
    <text evidence="1">Belongs to the LysR transcriptional regulatory family.</text>
</comment>
<dbReference type="SUPFAM" id="SSF53850">
    <property type="entry name" value="Periplasmic binding protein-like II"/>
    <property type="match status" value="1"/>
</dbReference>
<dbReference type="PANTHER" id="PTHR30346">
    <property type="entry name" value="TRANSCRIPTIONAL DUAL REGULATOR HCAR-RELATED"/>
    <property type="match status" value="1"/>
</dbReference>
<evidence type="ECO:0000259" key="5">
    <source>
        <dbReference type="PROSITE" id="PS50931"/>
    </source>
</evidence>
<reference evidence="6 7" key="1">
    <citation type="submission" date="2024-04" db="EMBL/GenBank/DDBJ databases">
        <title>Kosakonia calanthae sp. nov., a halophilic bacterium isolated from leaves of Calanthe tiplacata.</title>
        <authorList>
            <person name="Wu P."/>
        </authorList>
    </citation>
    <scope>NUCLEOTIDE SEQUENCE [LARGE SCALE GENOMIC DNA]</scope>
    <source>
        <strain evidence="6 7">BYX6</strain>
    </source>
</reference>
<dbReference type="Pfam" id="PF00126">
    <property type="entry name" value="HTH_1"/>
    <property type="match status" value="1"/>
</dbReference>
<evidence type="ECO:0000313" key="7">
    <source>
        <dbReference type="Proteomes" id="UP001466893"/>
    </source>
</evidence>
<gene>
    <name evidence="6" type="ORF">AAEY27_00300</name>
</gene>
<accession>A0ABZ3BAZ9</accession>
<evidence type="ECO:0000256" key="2">
    <source>
        <dbReference type="ARBA" id="ARBA00023015"/>
    </source>
</evidence>
<dbReference type="Gene3D" id="3.40.190.10">
    <property type="entry name" value="Periplasmic binding protein-like II"/>
    <property type="match status" value="2"/>
</dbReference>
<evidence type="ECO:0000313" key="6">
    <source>
        <dbReference type="EMBL" id="WZV98376.1"/>
    </source>
</evidence>
<dbReference type="InterPro" id="IPR036390">
    <property type="entry name" value="WH_DNA-bd_sf"/>
</dbReference>
<evidence type="ECO:0000256" key="3">
    <source>
        <dbReference type="ARBA" id="ARBA00023125"/>
    </source>
</evidence>
<keyword evidence="4" id="KW-0804">Transcription</keyword>
<dbReference type="CDD" id="cd08414">
    <property type="entry name" value="PBP2_LTTR_aromatics_like"/>
    <property type="match status" value="1"/>
</dbReference>